<dbReference type="PANTHER" id="PTHR30273">
    <property type="entry name" value="PERIPLASMIC SIGNAL SENSOR AND SIGMA FACTOR ACTIVATOR FECR-RELATED"/>
    <property type="match status" value="1"/>
</dbReference>
<dbReference type="Proteomes" id="UP000184231">
    <property type="component" value="Unassembled WGS sequence"/>
</dbReference>
<organism evidence="4 5">
    <name type="scientific">Arenibacter nanhaiticus</name>
    <dbReference type="NCBI Taxonomy" id="558155"/>
    <lineage>
        <taxon>Bacteria</taxon>
        <taxon>Pseudomonadati</taxon>
        <taxon>Bacteroidota</taxon>
        <taxon>Flavobacteriia</taxon>
        <taxon>Flavobacteriales</taxon>
        <taxon>Flavobacteriaceae</taxon>
        <taxon>Arenibacter</taxon>
    </lineage>
</organism>
<dbReference type="STRING" id="558155.SAMN04487911_1119"/>
<sequence length="399" mass="45739">MKQGQRIKHLLNKFVQNKCSPEEVAELVAYFKKEELTAEFLQVEEVLENLDIIPKMDKNTYHRIQDQILSKAEILENKTKRELYKNKNLLSYTAVAAVLIGLMVSIIYFRSFIERFYNDSQENYKAIVVKEYILLETDDGKLQELSEQGNLDLLDKKGNIIGGKKGNKLVYKKAEALTEKVNYNTIRIPYGKRFEVQLSDGSHVFLNAGSSLKYPVNFPKTGKREVTLTGEAFFKVTEDKERPFVLTTKNIQIGVLGTEFNVTAYGEDSITNVVLVEGSVKLKTGQNLQNGAILEPGQLASLELNNNSLHISEVDTEIYTSWMQGGLAFVEITFEDILKKMERHYNVKIINEDKNLAKEKFNAKFADEPLDRILNYFKETYGLEFTKENQRTIIINQKT</sequence>
<dbReference type="FunFam" id="2.60.120.1440:FF:000001">
    <property type="entry name" value="Putative anti-sigma factor"/>
    <property type="match status" value="1"/>
</dbReference>
<dbReference type="Gene3D" id="3.55.50.30">
    <property type="match status" value="1"/>
</dbReference>
<dbReference type="AlphaFoldDB" id="A0A1M6GGN6"/>
<dbReference type="InterPro" id="IPR012373">
    <property type="entry name" value="Ferrdict_sens_TM"/>
</dbReference>
<name>A0A1M6GGN6_9FLAO</name>
<protein>
    <submittedName>
        <fullName evidence="4">FecR family protein</fullName>
    </submittedName>
</protein>
<keyword evidence="1" id="KW-1133">Transmembrane helix</keyword>
<gene>
    <name evidence="4" type="ORF">SAMN04487911_1119</name>
</gene>
<dbReference type="OrthoDB" id="651134at2"/>
<evidence type="ECO:0000259" key="2">
    <source>
        <dbReference type="Pfam" id="PF04773"/>
    </source>
</evidence>
<keyword evidence="5" id="KW-1185">Reference proteome</keyword>
<dbReference type="PANTHER" id="PTHR30273:SF2">
    <property type="entry name" value="PROTEIN FECR"/>
    <property type="match status" value="1"/>
</dbReference>
<evidence type="ECO:0000313" key="5">
    <source>
        <dbReference type="Proteomes" id="UP000184231"/>
    </source>
</evidence>
<dbReference type="EMBL" id="FQYX01000011">
    <property type="protein sequence ID" value="SHJ09144.1"/>
    <property type="molecule type" value="Genomic_DNA"/>
</dbReference>
<evidence type="ECO:0000256" key="1">
    <source>
        <dbReference type="SAM" id="Phobius"/>
    </source>
</evidence>
<dbReference type="Gene3D" id="2.60.120.1440">
    <property type="match status" value="1"/>
</dbReference>
<feature type="transmembrane region" description="Helical" evidence="1">
    <location>
        <begin position="89"/>
        <end position="109"/>
    </location>
</feature>
<feature type="domain" description="Protein FecR C-terminal" evidence="3">
    <location>
        <begin position="327"/>
        <end position="394"/>
    </location>
</feature>
<keyword evidence="1" id="KW-0812">Transmembrane</keyword>
<dbReference type="Pfam" id="PF16344">
    <property type="entry name" value="FecR_C"/>
    <property type="match status" value="1"/>
</dbReference>
<dbReference type="RefSeq" id="WP_072764322.1">
    <property type="nucleotide sequence ID" value="NZ_FQYX01000011.1"/>
</dbReference>
<proteinExistence type="predicted"/>
<feature type="domain" description="FecR protein" evidence="2">
    <location>
        <begin position="185"/>
        <end position="281"/>
    </location>
</feature>
<keyword evidence="1" id="KW-0472">Membrane</keyword>
<dbReference type="InterPro" id="IPR032508">
    <property type="entry name" value="FecR_C"/>
</dbReference>
<dbReference type="GO" id="GO:0016989">
    <property type="term" value="F:sigma factor antagonist activity"/>
    <property type="evidence" value="ECO:0007669"/>
    <property type="project" value="TreeGrafter"/>
</dbReference>
<accession>A0A1M6GGN6</accession>
<evidence type="ECO:0000313" key="4">
    <source>
        <dbReference type="EMBL" id="SHJ09144.1"/>
    </source>
</evidence>
<dbReference type="Pfam" id="PF04773">
    <property type="entry name" value="FecR"/>
    <property type="match status" value="1"/>
</dbReference>
<dbReference type="InterPro" id="IPR006860">
    <property type="entry name" value="FecR"/>
</dbReference>
<reference evidence="5" key="1">
    <citation type="submission" date="2016-11" db="EMBL/GenBank/DDBJ databases">
        <authorList>
            <person name="Varghese N."/>
            <person name="Submissions S."/>
        </authorList>
    </citation>
    <scope>NUCLEOTIDE SEQUENCE [LARGE SCALE GENOMIC DNA]</scope>
    <source>
        <strain evidence="5">CGMCC 1.8863</strain>
    </source>
</reference>
<evidence type="ECO:0000259" key="3">
    <source>
        <dbReference type="Pfam" id="PF16344"/>
    </source>
</evidence>